<dbReference type="Proteomes" id="UP000067444">
    <property type="component" value="Chromosome"/>
</dbReference>
<reference evidence="2 3" key="1">
    <citation type="journal article" date="2015" name="Genome Announc.">
        <title>Closed Genome Sequence of Octadecabacter temperatus SB1, the First Mesophilic Species of the Genus Octadecabacter.</title>
        <authorList>
            <person name="Voget S."/>
            <person name="Billerbeck S."/>
            <person name="Simon M."/>
            <person name="Daniel R."/>
        </authorList>
    </citation>
    <scope>NUCLEOTIDE SEQUENCE [LARGE SCALE GENOMIC DNA]</scope>
    <source>
        <strain evidence="2 3">SB1</strain>
    </source>
</reference>
<dbReference type="STRING" id="1458307.OSB_12280"/>
<proteinExistence type="predicted"/>
<feature type="transmembrane region" description="Helical" evidence="1">
    <location>
        <begin position="56"/>
        <end position="78"/>
    </location>
</feature>
<accession>A0A0K0Y478</accession>
<feature type="transmembrane region" description="Helical" evidence="1">
    <location>
        <begin position="132"/>
        <end position="150"/>
    </location>
</feature>
<name>A0A0K0Y478_9RHOB</name>
<dbReference type="KEGG" id="otm:OSB_12280"/>
<organism evidence="2 3">
    <name type="scientific">Octadecabacter temperatus</name>
    <dbReference type="NCBI Taxonomy" id="1458307"/>
    <lineage>
        <taxon>Bacteria</taxon>
        <taxon>Pseudomonadati</taxon>
        <taxon>Pseudomonadota</taxon>
        <taxon>Alphaproteobacteria</taxon>
        <taxon>Rhodobacterales</taxon>
        <taxon>Roseobacteraceae</taxon>
        <taxon>Octadecabacter</taxon>
    </lineage>
</organism>
<evidence type="ECO:0000256" key="1">
    <source>
        <dbReference type="SAM" id="Phobius"/>
    </source>
</evidence>
<dbReference type="InterPro" id="IPR014509">
    <property type="entry name" value="YjdF-like"/>
</dbReference>
<evidence type="ECO:0008006" key="4">
    <source>
        <dbReference type="Google" id="ProtNLM"/>
    </source>
</evidence>
<dbReference type="AlphaFoldDB" id="A0A0K0Y478"/>
<feature type="transmembrane region" description="Helical" evidence="1">
    <location>
        <begin position="26"/>
        <end position="44"/>
    </location>
</feature>
<dbReference type="EMBL" id="CP012160">
    <property type="protein sequence ID" value="AKS45783.1"/>
    <property type="molecule type" value="Genomic_DNA"/>
</dbReference>
<dbReference type="Pfam" id="PF09997">
    <property type="entry name" value="DUF2238"/>
    <property type="match status" value="1"/>
</dbReference>
<evidence type="ECO:0000313" key="3">
    <source>
        <dbReference type="Proteomes" id="UP000067444"/>
    </source>
</evidence>
<keyword evidence="1" id="KW-0472">Membrane</keyword>
<keyword evidence="3" id="KW-1185">Reference proteome</keyword>
<gene>
    <name evidence="2" type="ORF">OSB_12280</name>
</gene>
<feature type="transmembrane region" description="Helical" evidence="1">
    <location>
        <begin position="90"/>
        <end position="111"/>
    </location>
</feature>
<keyword evidence="1" id="KW-1133">Transmembrane helix</keyword>
<protein>
    <recommendedName>
        <fullName evidence="4">Inner membrane protein YjdF</fullName>
    </recommendedName>
</protein>
<sequence length="175" mass="19549">MGAATLGLTFLPERFAAFFGIRLPRSVLTSIVVFIFATMFLGEVGDFYEKFWWWDVVLHFMSALSFGAFGFLLIFMLFEGDRYAAPPWALATLAFCVGLSIGSLWEVFEFSMDQLFGMNMQKSGLVDTMKDLIVDAAGAAIGAFSGYLYLKGRQFGGLGKVLEQFVDANKRWYGK</sequence>
<keyword evidence="1" id="KW-0812">Transmembrane</keyword>
<evidence type="ECO:0000313" key="2">
    <source>
        <dbReference type="EMBL" id="AKS45783.1"/>
    </source>
</evidence>